<reference evidence="1" key="1">
    <citation type="submission" date="2022-12" db="EMBL/GenBank/DDBJ databases">
        <title>Genome Sequence of Lasiodiplodia mahajangana.</title>
        <authorList>
            <person name="Buettner E."/>
        </authorList>
    </citation>
    <scope>NUCLEOTIDE SEQUENCE</scope>
    <source>
        <strain evidence="1">VT137</strain>
    </source>
</reference>
<dbReference type="EMBL" id="JAPUUL010000319">
    <property type="protein sequence ID" value="KAJ8131293.1"/>
    <property type="molecule type" value="Genomic_DNA"/>
</dbReference>
<evidence type="ECO:0000313" key="1">
    <source>
        <dbReference type="EMBL" id="KAJ8131293.1"/>
    </source>
</evidence>
<evidence type="ECO:0000313" key="2">
    <source>
        <dbReference type="Proteomes" id="UP001153332"/>
    </source>
</evidence>
<comment type="caution">
    <text evidence="1">The sequence shown here is derived from an EMBL/GenBank/DDBJ whole genome shotgun (WGS) entry which is preliminary data.</text>
</comment>
<keyword evidence="2" id="KW-1185">Reference proteome</keyword>
<organism evidence="1 2">
    <name type="scientific">Lasiodiplodia mahajangana</name>
    <dbReference type="NCBI Taxonomy" id="1108764"/>
    <lineage>
        <taxon>Eukaryota</taxon>
        <taxon>Fungi</taxon>
        <taxon>Dikarya</taxon>
        <taxon>Ascomycota</taxon>
        <taxon>Pezizomycotina</taxon>
        <taxon>Dothideomycetes</taxon>
        <taxon>Dothideomycetes incertae sedis</taxon>
        <taxon>Botryosphaeriales</taxon>
        <taxon>Botryosphaeriaceae</taxon>
        <taxon>Lasiodiplodia</taxon>
    </lineage>
</organism>
<dbReference type="Proteomes" id="UP001153332">
    <property type="component" value="Unassembled WGS sequence"/>
</dbReference>
<gene>
    <name evidence="1" type="ORF">O1611_g2333</name>
</gene>
<name>A0ACC2JVJ7_9PEZI</name>
<accession>A0ACC2JVJ7</accession>
<sequence length="1311" mass="149097">MGHHNRHFAGDRYALSGAWSPPTSSANFCEEDYAVTRYFAEFINTLTNLVYVFFALRYMYGRGSRGLLAPKYDFMSVSLLVLGIASFLFHATLRQNLQFGDELAMLGLVWSILQGLLTVRYSSAYDQFINISLAIIFPLFALFYIWTGKIIYHVIGFAIAIGLIILRGVYLFYWREPGFPETKVADWRIRGQIALVLMGVAYILWNIDLEFCAELRSFREQLGLPWAWLLELHGWWHILTAMSAARWMDIVNSNSAMEPLSALALSGNVLQFIESAVKLLSEARQVCHSASGITTSNKDAITVYEDFRDAAGSLLASPVRSTTVDDLAVASLAERCQELSDDLVKDLKNLQAKNPGSKREGLRIAWRALREKGELESMEKRLDRYRQQILTRIIFMMSQEQSSTFLLLKECAQINEEEAKKSREQLESLRKELLAFTQTIEQCNQSISDKLQDQEGTTAKLSELISNITSTRAKIEKEDWILGKLRFSGIRRREDAIGPALAGTYRWLLYPPRVDNPQGTEPAYDEDSSGENEIGAALWGMNRVAIRTTTGPFREDKEETELKKETRMRFLNWLESGSGIFYLSGKPGSGKSTMMKFITREKRTAEALKTWAAGKQLVFSSFFFWGSGLSMQRSIEGLYRGLLWETLKTSPELIPTVFPRLWNHSPDRFVASISDMEFSMAELEEAFLKLTNATCDLSDRCVCFFIDGLDEFEGDHWKLTRILKEWTASPSVKICVSSRPYSDFENSFVTGPEACLRLHAHTYQDMIEAAKSELENDERLSRFQPDRHDYLTLAKSAVEKANGVFLWLRLALRHLLRGIGSQYSISQLEEIIQSMPNDVSDMFRNMLDKILARPDRVRAAITLLCLSRPALRETSRHYVLYFSVLDDVLDGTIAVDELIRRTPHERYSPSKIAQRIRTTESRLRGRCEDFVDVLDNPADGEPLPIHRYVGFVHRDLREFLVKDNVVEKLYKAAGWDPAKYVGLHRYVGVVLLRMVPSLASSSGVADSLIDDFHDSETTSTEELELLLRVITLNSMANTQEVRNIWRHCTILAFREYPFSPYIERKLCYTSSGPTNISSMGMHFITTAAFYRHNEFVLRLTTKHPSILDFNQGHFLNGGASPNLKLICSIPAWDGSYWTPWTATLLSLAGIIRRGELLDVLPDILELYLSHGADPTICFAGRYLPSYKLEPMPVWRVGPGIYAHQPIEDHIQKLFDHDDWYYLTLEQVVELLEHPKKEAIRDLLRAKLASQPASTSTGNRSSKPLKIANLGLTELGNCYFFVSMIVGESKLNGLTIPDEARKRLLPTGLIPI</sequence>
<protein>
    <submittedName>
        <fullName evidence="1">Uncharacterized protein</fullName>
    </submittedName>
</protein>
<proteinExistence type="predicted"/>